<comment type="subcellular location">
    <subcellularLocation>
        <location evidence="1 7">Cell membrane</location>
        <topology evidence="1 7">Multi-pass membrane protein</topology>
    </subcellularLocation>
</comment>
<comment type="similarity">
    <text evidence="7">Belongs to the binding-protein-dependent transport system permease family.</text>
</comment>
<evidence type="ECO:0000256" key="3">
    <source>
        <dbReference type="ARBA" id="ARBA00022475"/>
    </source>
</evidence>
<proteinExistence type="inferred from homology"/>
<keyword evidence="3" id="KW-1003">Cell membrane</keyword>
<dbReference type="PANTHER" id="PTHR43163:SF3">
    <property type="entry name" value="PEPTIDE ABC TRANSPORTER PERMEASE PROTEIN"/>
    <property type="match status" value="1"/>
</dbReference>
<evidence type="ECO:0000256" key="2">
    <source>
        <dbReference type="ARBA" id="ARBA00022448"/>
    </source>
</evidence>
<dbReference type="Proteomes" id="UP000051562">
    <property type="component" value="Unassembled WGS sequence"/>
</dbReference>
<feature type="transmembrane region" description="Helical" evidence="7">
    <location>
        <begin position="9"/>
        <end position="27"/>
    </location>
</feature>
<name>A0A0Q3PMD4_9HYPH</name>
<comment type="caution">
    <text evidence="9">The sequence shown here is derived from an EMBL/GenBank/DDBJ whole genome shotgun (WGS) entry which is preliminary data.</text>
</comment>
<dbReference type="AlphaFoldDB" id="A0A0Q3PMD4"/>
<evidence type="ECO:0000256" key="4">
    <source>
        <dbReference type="ARBA" id="ARBA00022692"/>
    </source>
</evidence>
<keyword evidence="6 7" id="KW-0472">Membrane</keyword>
<dbReference type="Gene3D" id="1.10.3720.10">
    <property type="entry name" value="MetI-like"/>
    <property type="match status" value="1"/>
</dbReference>
<dbReference type="Pfam" id="PF19300">
    <property type="entry name" value="BPD_transp_1_N"/>
    <property type="match status" value="1"/>
</dbReference>
<evidence type="ECO:0000256" key="6">
    <source>
        <dbReference type="ARBA" id="ARBA00023136"/>
    </source>
</evidence>
<evidence type="ECO:0000256" key="7">
    <source>
        <dbReference type="RuleBase" id="RU363032"/>
    </source>
</evidence>
<feature type="domain" description="ABC transmembrane type-1" evidence="8">
    <location>
        <begin position="95"/>
        <end position="300"/>
    </location>
</feature>
<accession>A0A0Q3PMD4</accession>
<dbReference type="GO" id="GO:0005886">
    <property type="term" value="C:plasma membrane"/>
    <property type="evidence" value="ECO:0007669"/>
    <property type="project" value="UniProtKB-SubCell"/>
</dbReference>
<sequence length="314" mass="34279">MASYFLRRLLMAIPVMFFVALFVFLLLRLTPGDPAQAIAGDQATAAQLAAIRENLGLDKPLASQFATWLGGMAGGDFGHSLISQRPVLEMIGQRIGPTLALAVMAMIFTVVISLPLGVLAAWRHSGMVDRFVMALSVVGFSVPIFVIGYVLIAVFAVDLKWFPVQGYKPLADGFWPFLHRILLPGLALSSFYIALVSRMTRASMLEVLREDYVRTARAKGLGERIVLFRHALRNAAIPILTVVGTGFAMMVSGVVVTETVFNIPGLGRLVVDGVLSRDYPLIQAIILLTAGTYVLINLLIDLSYALTDPRIRYQ</sequence>
<keyword evidence="5 7" id="KW-1133">Transmembrane helix</keyword>
<dbReference type="InterPro" id="IPR000515">
    <property type="entry name" value="MetI-like"/>
</dbReference>
<dbReference type="PANTHER" id="PTHR43163">
    <property type="entry name" value="DIPEPTIDE TRANSPORT SYSTEM PERMEASE PROTEIN DPPB-RELATED"/>
    <property type="match status" value="1"/>
</dbReference>
<dbReference type="EMBL" id="LMAR01000032">
    <property type="protein sequence ID" value="KQK30950.1"/>
    <property type="molecule type" value="Genomic_DNA"/>
</dbReference>
<dbReference type="STRING" id="53254.SAMN05660750_03197"/>
<evidence type="ECO:0000313" key="10">
    <source>
        <dbReference type="Proteomes" id="UP000051562"/>
    </source>
</evidence>
<keyword evidence="2 7" id="KW-0813">Transport</keyword>
<dbReference type="InterPro" id="IPR035906">
    <property type="entry name" value="MetI-like_sf"/>
</dbReference>
<feature type="transmembrane region" description="Helical" evidence="7">
    <location>
        <begin position="99"/>
        <end position="122"/>
    </location>
</feature>
<gene>
    <name evidence="9" type="ORF">ARD30_11770</name>
</gene>
<feature type="transmembrane region" description="Helical" evidence="7">
    <location>
        <begin position="237"/>
        <end position="261"/>
    </location>
</feature>
<dbReference type="InterPro" id="IPR045621">
    <property type="entry name" value="BPD_transp_1_N"/>
</dbReference>
<evidence type="ECO:0000313" key="9">
    <source>
        <dbReference type="EMBL" id="KQK30950.1"/>
    </source>
</evidence>
<dbReference type="RefSeq" id="WP_055727778.1">
    <property type="nucleotide sequence ID" value="NZ_LMAR01000032.1"/>
</dbReference>
<dbReference type="GO" id="GO:0055085">
    <property type="term" value="P:transmembrane transport"/>
    <property type="evidence" value="ECO:0007669"/>
    <property type="project" value="InterPro"/>
</dbReference>
<dbReference type="PROSITE" id="PS50928">
    <property type="entry name" value="ABC_TM1"/>
    <property type="match status" value="1"/>
</dbReference>
<evidence type="ECO:0000259" key="8">
    <source>
        <dbReference type="PROSITE" id="PS50928"/>
    </source>
</evidence>
<protein>
    <submittedName>
        <fullName evidence="9">Peptide ABC transporter</fullName>
    </submittedName>
</protein>
<feature type="transmembrane region" description="Helical" evidence="7">
    <location>
        <begin position="281"/>
        <end position="306"/>
    </location>
</feature>
<keyword evidence="10" id="KW-1185">Reference proteome</keyword>
<dbReference type="SUPFAM" id="SSF161098">
    <property type="entry name" value="MetI-like"/>
    <property type="match status" value="1"/>
</dbReference>
<dbReference type="CDD" id="cd06261">
    <property type="entry name" value="TM_PBP2"/>
    <property type="match status" value="1"/>
</dbReference>
<feature type="transmembrane region" description="Helical" evidence="7">
    <location>
        <begin position="177"/>
        <end position="195"/>
    </location>
</feature>
<dbReference type="Pfam" id="PF00528">
    <property type="entry name" value="BPD_transp_1"/>
    <property type="match status" value="1"/>
</dbReference>
<feature type="transmembrane region" description="Helical" evidence="7">
    <location>
        <begin position="134"/>
        <end position="157"/>
    </location>
</feature>
<keyword evidence="4 7" id="KW-0812">Transmembrane</keyword>
<organism evidence="9 10">
    <name type="scientific">Bosea thiooxidans</name>
    <dbReference type="NCBI Taxonomy" id="53254"/>
    <lineage>
        <taxon>Bacteria</taxon>
        <taxon>Pseudomonadati</taxon>
        <taxon>Pseudomonadota</taxon>
        <taxon>Alphaproteobacteria</taxon>
        <taxon>Hyphomicrobiales</taxon>
        <taxon>Boseaceae</taxon>
        <taxon>Bosea</taxon>
    </lineage>
</organism>
<evidence type="ECO:0000256" key="1">
    <source>
        <dbReference type="ARBA" id="ARBA00004651"/>
    </source>
</evidence>
<reference evidence="9 10" key="1">
    <citation type="submission" date="2015-10" db="EMBL/GenBank/DDBJ databases">
        <title>Draft genome of Bosea thiooxidans.</title>
        <authorList>
            <person name="Wang X."/>
        </authorList>
    </citation>
    <scope>NUCLEOTIDE SEQUENCE [LARGE SCALE GENOMIC DNA]</scope>
    <source>
        <strain evidence="9 10">CGMCC 9174</strain>
    </source>
</reference>
<evidence type="ECO:0000256" key="5">
    <source>
        <dbReference type="ARBA" id="ARBA00022989"/>
    </source>
</evidence>